<proteinExistence type="inferred from homology"/>
<comment type="caution">
    <text evidence="4">Lacks conserved residue(s) required for the propagation of feature annotation.</text>
</comment>
<protein>
    <recommendedName>
        <fullName evidence="4">Homoserine O-acetyltransferase</fullName>
        <shortName evidence="4">HAT</shortName>
        <ecNumber evidence="4">2.3.1.31</ecNumber>
    </recommendedName>
    <alternativeName>
        <fullName evidence="4">Homoserine transacetylase</fullName>
        <shortName evidence="4">HTA</shortName>
    </alternativeName>
</protein>
<dbReference type="KEGG" id="wei:EQG49_04640"/>
<comment type="catalytic activity">
    <reaction evidence="4">
        <text>L-homoserine + acetyl-CoA = O-acetyl-L-homoserine + CoA</text>
        <dbReference type="Rhea" id="RHEA:13701"/>
        <dbReference type="ChEBI" id="CHEBI:57287"/>
        <dbReference type="ChEBI" id="CHEBI:57288"/>
        <dbReference type="ChEBI" id="CHEBI:57476"/>
        <dbReference type="ChEBI" id="CHEBI:57716"/>
        <dbReference type="EC" id="2.3.1.31"/>
    </reaction>
</comment>
<comment type="subcellular location">
    <subcellularLocation>
        <location evidence="4">Cytoplasm</location>
    </subcellularLocation>
</comment>
<dbReference type="InterPro" id="IPR029062">
    <property type="entry name" value="Class_I_gatase-like"/>
</dbReference>
<keyword evidence="2 4" id="KW-0808">Transferase</keyword>
<dbReference type="Gene3D" id="3.40.50.880">
    <property type="match status" value="1"/>
</dbReference>
<keyword evidence="4" id="KW-0486">Methionine biosynthesis</keyword>
<dbReference type="Proteomes" id="UP000292886">
    <property type="component" value="Chromosome"/>
</dbReference>
<dbReference type="PANTHER" id="PTHR20919">
    <property type="entry name" value="HOMOSERINE O-SUCCINYLTRANSFERASE"/>
    <property type="match status" value="1"/>
</dbReference>
<dbReference type="GO" id="GO:0005737">
    <property type="term" value="C:cytoplasm"/>
    <property type="evidence" value="ECO:0007669"/>
    <property type="project" value="UniProtKB-SubCell"/>
</dbReference>
<evidence type="ECO:0000256" key="5">
    <source>
        <dbReference type="PIRSR" id="PIRSR000450-1"/>
    </source>
</evidence>
<organism evidence="6 7">
    <name type="scientific">Periweissella cryptocerci</name>
    <dbReference type="NCBI Taxonomy" id="2506420"/>
    <lineage>
        <taxon>Bacteria</taxon>
        <taxon>Bacillati</taxon>
        <taxon>Bacillota</taxon>
        <taxon>Bacilli</taxon>
        <taxon>Lactobacillales</taxon>
        <taxon>Lactobacillaceae</taxon>
        <taxon>Periweissella</taxon>
    </lineage>
</organism>
<name>A0A4P6YT21_9LACO</name>
<evidence type="ECO:0000256" key="4">
    <source>
        <dbReference type="HAMAP-Rule" id="MF_00295"/>
    </source>
</evidence>
<feature type="binding site" evidence="4">
    <location>
        <position position="188"/>
    </location>
    <ligand>
        <name>substrate</name>
    </ligand>
</feature>
<dbReference type="Pfam" id="PF04204">
    <property type="entry name" value="HTS"/>
    <property type="match status" value="1"/>
</dbReference>
<feature type="binding site" evidence="4">
    <location>
        <position position="269"/>
    </location>
    <ligand>
        <name>substrate</name>
    </ligand>
</feature>
<evidence type="ECO:0000313" key="6">
    <source>
        <dbReference type="EMBL" id="QBO35802.1"/>
    </source>
</evidence>
<sequence length="306" mass="35088">MLILIMSNDSLILLNLTKFCVAYKLCVIKTNTQRGDVMAVSLKNGYLKQLQNSVPTKKRAKQIVILNLMPNRLETEKQFASIFNDLDGDVELTFMYAATHHFKGVARDEIAKTYVNLAQIDQQYFDGLIITGAPVEKLDYAQVDYFAEFRAILRWAKTHVNQTLLECWAAQAGLNHYYATKKYVLPQKLFGVFGDEVTGITTLTKGIGQFIVPHSRHSNVLVKQHVDLKILIKDAVAGPVLLQDVKRRVTFMQGHPEYFADTLWHEFERDLRAGKQVAVPQNYEKSSGNWLETSHKFYQNWLDLMR</sequence>
<dbReference type="HAMAP" id="MF_00295">
    <property type="entry name" value="MetA_acyltransf"/>
    <property type="match status" value="1"/>
</dbReference>
<gene>
    <name evidence="4" type="primary">metAA</name>
    <name evidence="6" type="ORF">EQG49_04640</name>
</gene>
<keyword evidence="7" id="KW-1185">Reference proteome</keyword>
<evidence type="ECO:0000256" key="3">
    <source>
        <dbReference type="ARBA" id="ARBA00023315"/>
    </source>
</evidence>
<dbReference type="AlphaFoldDB" id="A0A4P6YT21"/>
<feature type="active site" evidence="4">
    <location>
        <position position="257"/>
    </location>
</feature>
<feature type="site" description="Important for substrate specificity" evidence="4">
    <location>
        <position position="215"/>
    </location>
</feature>
<dbReference type="OrthoDB" id="9772423at2"/>
<feature type="active site" description="Proton acceptor" evidence="4">
    <location>
        <position position="255"/>
    </location>
</feature>
<dbReference type="EMBL" id="CP037940">
    <property type="protein sequence ID" value="QBO35802.1"/>
    <property type="molecule type" value="Genomic_DNA"/>
</dbReference>
<accession>A0A4P6YT21</accession>
<evidence type="ECO:0000313" key="7">
    <source>
        <dbReference type="Proteomes" id="UP000292886"/>
    </source>
</evidence>
<dbReference type="PANTHER" id="PTHR20919:SF0">
    <property type="entry name" value="HOMOSERINE O-SUCCINYLTRANSFERASE"/>
    <property type="match status" value="1"/>
</dbReference>
<evidence type="ECO:0000256" key="1">
    <source>
        <dbReference type="ARBA" id="ARBA00022605"/>
    </source>
</evidence>
<feature type="site" description="Important for acyl-CoA specificity" evidence="4">
    <location>
        <position position="136"/>
    </location>
</feature>
<dbReference type="UniPathway" id="UPA00051">
    <property type="reaction ID" value="UER00074"/>
</dbReference>
<comment type="function">
    <text evidence="4">Transfers an acetyl group from acetyl-CoA to L-homoserine, forming acetyl-L-homoserine.</text>
</comment>
<dbReference type="EC" id="2.3.1.31" evidence="4"/>
<evidence type="ECO:0000256" key="2">
    <source>
        <dbReference type="ARBA" id="ARBA00022679"/>
    </source>
</evidence>
<dbReference type="GO" id="GO:0008899">
    <property type="term" value="F:homoserine O-succinyltransferase activity"/>
    <property type="evidence" value="ECO:0007669"/>
    <property type="project" value="UniProtKB-UniRule"/>
</dbReference>
<reference evidence="7" key="1">
    <citation type="submission" date="2019-03" db="EMBL/GenBank/DDBJ databases">
        <title>Weissella sp. 26KH-42 Genome sequencing.</title>
        <authorList>
            <person name="Heo J."/>
            <person name="Kim S.-J."/>
            <person name="Kim J.-S."/>
            <person name="Hong S.-B."/>
            <person name="Kwon S.-W."/>
        </authorList>
    </citation>
    <scope>NUCLEOTIDE SEQUENCE [LARGE SCALE GENOMIC DNA]</scope>
    <source>
        <strain evidence="7">26KH-42</strain>
    </source>
</reference>
<keyword evidence="3 4" id="KW-0012">Acyltransferase</keyword>
<keyword evidence="1 4" id="KW-0028">Amino-acid biosynthesis</keyword>
<keyword evidence="4" id="KW-0963">Cytoplasm</keyword>
<feature type="active site" description="Acyl-thioester intermediate" evidence="4 5">
    <location>
        <position position="167"/>
    </location>
</feature>
<dbReference type="PIRSF" id="PIRSF000450">
    <property type="entry name" value="H_ser_succinyltr"/>
    <property type="match status" value="1"/>
</dbReference>
<dbReference type="GO" id="GO:0004414">
    <property type="term" value="F:homoserine O-acetyltransferase activity"/>
    <property type="evidence" value="ECO:0007669"/>
    <property type="project" value="UniProtKB-EC"/>
</dbReference>
<comment type="similarity">
    <text evidence="4">Belongs to the MetA family.</text>
</comment>
<dbReference type="InterPro" id="IPR033752">
    <property type="entry name" value="MetA_family"/>
</dbReference>
<dbReference type="GO" id="GO:0009086">
    <property type="term" value="P:methionine biosynthetic process"/>
    <property type="evidence" value="ECO:0007669"/>
    <property type="project" value="UniProtKB-UniRule"/>
</dbReference>
<dbReference type="SUPFAM" id="SSF52317">
    <property type="entry name" value="Class I glutamine amidotransferase-like"/>
    <property type="match status" value="1"/>
</dbReference>
<comment type="pathway">
    <text evidence="4">Amino-acid biosynthesis; L-methionine biosynthesis via de novo pathway; O-acetyl-L-homoserine from L-homoserine: step 1/1.</text>
</comment>
<feature type="binding site" evidence="4">
    <location>
        <position position="215"/>
    </location>
    <ligand>
        <name>substrate</name>
    </ligand>
</feature>